<dbReference type="Gene3D" id="3.40.1190.10">
    <property type="entry name" value="Mur-like, catalytic domain"/>
    <property type="match status" value="1"/>
</dbReference>
<evidence type="ECO:0000256" key="5">
    <source>
        <dbReference type="ARBA" id="ARBA00022984"/>
    </source>
</evidence>
<keyword evidence="15" id="KW-0547">Nucleotide-binding</keyword>
<comment type="PTM">
    <text evidence="15">Carboxylation is probably crucial for Mg(2+) binding and, consequently, for the gamma-phosphate positioning of ATP.</text>
</comment>
<comment type="function">
    <text evidence="9 15">Catalyzes the addition of meso-diaminopimelic acid to the nucleotide precursor UDP-N-acetylmuramoyl-L-alanyl-D-glutamate (UMAG) in the biosynthesis of bacterial cell-wall peptidoglycan.</text>
</comment>
<feature type="binding site" evidence="15">
    <location>
        <position position="450"/>
    </location>
    <ligand>
        <name>meso-2,6-diaminopimelate</name>
        <dbReference type="ChEBI" id="CHEBI:57791"/>
    </ligand>
</feature>
<dbReference type="NCBIfam" id="TIGR01085">
    <property type="entry name" value="murE"/>
    <property type="match status" value="1"/>
</dbReference>
<dbReference type="SUPFAM" id="SSF53623">
    <property type="entry name" value="MurD-like peptide ligases, catalytic domain"/>
    <property type="match status" value="1"/>
</dbReference>
<dbReference type="Proteomes" id="UP000010802">
    <property type="component" value="Chromosome"/>
</dbReference>
<evidence type="ECO:0000256" key="4">
    <source>
        <dbReference type="ARBA" id="ARBA00022960"/>
    </source>
</evidence>
<feature type="short sequence motif" description="Meso-diaminopimelate recognition motif" evidence="15">
    <location>
        <begin position="400"/>
        <end position="403"/>
    </location>
</feature>
<dbReference type="GO" id="GO:0000287">
    <property type="term" value="F:magnesium ion binding"/>
    <property type="evidence" value="ECO:0007669"/>
    <property type="project" value="UniProtKB-UniRule"/>
</dbReference>
<evidence type="ECO:0000259" key="19">
    <source>
        <dbReference type="Pfam" id="PF08245"/>
    </source>
</evidence>
<name>F4LT12_TEPAE</name>
<dbReference type="UniPathway" id="UPA00219"/>
<dbReference type="InterPro" id="IPR005761">
    <property type="entry name" value="UDP-N-AcMur-Glu-dNH2Pim_ligase"/>
</dbReference>
<feature type="binding site" evidence="15">
    <location>
        <position position="187"/>
    </location>
    <ligand>
        <name>UDP-N-acetyl-alpha-D-muramoyl-L-alanyl-D-glutamate</name>
        <dbReference type="ChEBI" id="CHEBI:83900"/>
    </ligand>
</feature>
<evidence type="ECO:0000256" key="7">
    <source>
        <dbReference type="ARBA" id="ARBA00023316"/>
    </source>
</evidence>
<feature type="domain" description="Mur ligase central" evidence="19">
    <location>
        <begin position="108"/>
        <end position="304"/>
    </location>
</feature>
<evidence type="ECO:0000256" key="16">
    <source>
        <dbReference type="RuleBase" id="RU004135"/>
    </source>
</evidence>
<protein>
    <recommendedName>
        <fullName evidence="11 15">UDP-N-acetylmuramoyl-L-alanyl-D-glutamate--2,6-diaminopimelate ligase</fullName>
        <ecNumber evidence="10 15">6.3.2.13</ecNumber>
    </recommendedName>
    <alternativeName>
        <fullName evidence="12 15">Meso-A2pm-adding enzyme</fullName>
    </alternativeName>
    <alternativeName>
        <fullName evidence="13 15">Meso-diaminopimelate-adding enzyme</fullName>
    </alternativeName>
    <alternativeName>
        <fullName evidence="14 15">UDP-MurNAc-L-Ala-D-Glu:meso-diaminopimelate ligase</fullName>
    </alternativeName>
    <alternativeName>
        <fullName evidence="15">UDP-MurNAc-tripeptide synthetase</fullName>
    </alternativeName>
    <alternativeName>
        <fullName evidence="15">UDP-N-acetylmuramyl-tripeptide synthetase</fullName>
    </alternativeName>
</protein>
<dbReference type="InterPro" id="IPR000713">
    <property type="entry name" value="Mur_ligase_N"/>
</dbReference>
<dbReference type="InterPro" id="IPR036565">
    <property type="entry name" value="Mur-like_cat_sf"/>
</dbReference>
<keyword evidence="15" id="KW-0067">ATP-binding</keyword>
<dbReference type="Gene3D" id="3.90.190.20">
    <property type="entry name" value="Mur ligase, C-terminal domain"/>
    <property type="match status" value="1"/>
</dbReference>
<dbReference type="EC" id="6.3.2.13" evidence="10 15"/>
<dbReference type="GO" id="GO:0005737">
    <property type="term" value="C:cytoplasm"/>
    <property type="evidence" value="ECO:0007669"/>
    <property type="project" value="UniProtKB-SubCell"/>
</dbReference>
<dbReference type="GO" id="GO:0009252">
    <property type="term" value="P:peptidoglycan biosynthetic process"/>
    <property type="evidence" value="ECO:0007669"/>
    <property type="project" value="UniProtKB-UniRule"/>
</dbReference>
<comment type="similarity">
    <text evidence="2 15">Belongs to the MurCDEF family. MurE subfamily.</text>
</comment>
<feature type="binding site" evidence="15">
    <location>
        <position position="31"/>
    </location>
    <ligand>
        <name>UDP-N-acetyl-alpha-D-muramoyl-L-alanyl-D-glutamate</name>
        <dbReference type="ChEBI" id="CHEBI:83900"/>
    </ligand>
</feature>
<evidence type="ECO:0000256" key="8">
    <source>
        <dbReference type="ARBA" id="ARBA00050251"/>
    </source>
</evidence>
<comment type="subcellular location">
    <subcellularLocation>
        <location evidence="15 16">Cytoplasm</location>
    </subcellularLocation>
</comment>
<keyword evidence="15 20" id="KW-0436">Ligase</keyword>
<dbReference type="KEGG" id="tep:TepRe1_1135"/>
<dbReference type="GO" id="GO:0008765">
    <property type="term" value="F:UDP-N-acetylmuramoylalanyl-D-glutamate-2,6-diaminopimelate ligase activity"/>
    <property type="evidence" value="ECO:0007669"/>
    <property type="project" value="UniProtKB-UniRule"/>
</dbReference>
<sequence>MNAQELIQIIPDILSVKGYTDVPIESIDYNSKRIKNGAIFVAIPGFNYDGHDFIPEALERGAGVVIGEKALDLGGKLYIRVKDSRKALALSSAWFYGYPADKLKLIGVTGTSGKTTVTYLISEMLKDIGICTGIIGTIGNVLNNRKLPTSHTTPESLELNQLFSKMVEENIEYLAMEVSSHSLKLQRVEGIKFDVGVFTNLTQDHLDFHKTFEDYFNSKKKLFSQSKQAVINIDDESGKRLLSIINIPRYTYGLDKKADLRAENIRMTANGVSYDLVFRNKIYPVFYSTPGLFSVYNSLAAITAGVALGFPIDDLINTLKKAKGVPGRFELVENNQGIIVIVDYAHKPDGLKNVLLTIREFCTGKIITVFGCGGDRDKGKRPIMGKISSELSDYTIITSDNPRSEKPEAIIEQIESGIIGDNYEKITERAEAIKKAISIAKKGDAVLIAGKGHETYQIFNDKIIHFDDREVAKECLSKGSFK</sequence>
<evidence type="ECO:0000256" key="12">
    <source>
        <dbReference type="ARBA" id="ARBA00075482"/>
    </source>
</evidence>
<dbReference type="PANTHER" id="PTHR23135">
    <property type="entry name" value="MUR LIGASE FAMILY MEMBER"/>
    <property type="match status" value="1"/>
</dbReference>
<dbReference type="AlphaFoldDB" id="F4LT12"/>
<evidence type="ECO:0000256" key="14">
    <source>
        <dbReference type="ARBA" id="ARBA00081560"/>
    </source>
</evidence>
<dbReference type="Pfam" id="PF01225">
    <property type="entry name" value="Mur_ligase"/>
    <property type="match status" value="1"/>
</dbReference>
<feature type="binding site" evidence="15">
    <location>
        <begin position="152"/>
        <end position="153"/>
    </location>
    <ligand>
        <name>UDP-N-acetyl-alpha-D-muramoyl-L-alanyl-D-glutamate</name>
        <dbReference type="ChEBI" id="CHEBI:83900"/>
    </ligand>
</feature>
<evidence type="ECO:0000256" key="15">
    <source>
        <dbReference type="HAMAP-Rule" id="MF_00208"/>
    </source>
</evidence>
<comment type="pathway">
    <text evidence="1 15 16">Cell wall biogenesis; peptidoglycan biosynthesis.</text>
</comment>
<feature type="binding site" evidence="15">
    <location>
        <position position="454"/>
    </location>
    <ligand>
        <name>meso-2,6-diaminopimelate</name>
        <dbReference type="ChEBI" id="CHEBI:57791"/>
    </ligand>
</feature>
<dbReference type="KEGG" id="tae:TepiRe1_1236"/>
<feature type="binding site" evidence="15">
    <location>
        <position position="376"/>
    </location>
    <ligand>
        <name>meso-2,6-diaminopimelate</name>
        <dbReference type="ChEBI" id="CHEBI:57791"/>
    </ligand>
</feature>
<evidence type="ECO:0000313" key="20">
    <source>
        <dbReference type="EMBL" id="CDI40621.1"/>
    </source>
</evidence>
<organism evidence="20 21">
    <name type="scientific">Tepidanaerobacter acetatoxydans (strain DSM 21804 / JCM 16047 / Re1)</name>
    <dbReference type="NCBI Taxonomy" id="1209989"/>
    <lineage>
        <taxon>Bacteria</taxon>
        <taxon>Bacillati</taxon>
        <taxon>Bacillota</taxon>
        <taxon>Clostridia</taxon>
        <taxon>Thermosediminibacterales</taxon>
        <taxon>Tepidanaerobacteraceae</taxon>
        <taxon>Tepidanaerobacter</taxon>
    </lineage>
</organism>
<evidence type="ECO:0000259" key="17">
    <source>
        <dbReference type="Pfam" id="PF01225"/>
    </source>
</evidence>
<feature type="domain" description="Mur ligase N-terminal catalytic" evidence="17">
    <location>
        <begin position="24"/>
        <end position="71"/>
    </location>
</feature>
<dbReference type="GO" id="GO:0071555">
    <property type="term" value="P:cell wall organization"/>
    <property type="evidence" value="ECO:0007669"/>
    <property type="project" value="UniProtKB-KW"/>
</dbReference>
<dbReference type="SUPFAM" id="SSF53244">
    <property type="entry name" value="MurD-like peptide ligases, peptide-binding domain"/>
    <property type="match status" value="1"/>
</dbReference>
<accession>F4LT12</accession>
<dbReference type="RefSeq" id="WP_013778204.1">
    <property type="nucleotide sequence ID" value="NC_015519.1"/>
</dbReference>
<keyword evidence="7 15" id="KW-0961">Cell wall biogenesis/degradation</keyword>
<reference evidence="21" key="1">
    <citation type="journal article" date="2013" name="Genome Announc.">
        <title>First genome sequence of a syntrophic acetate-oxidizing bacterium, Tepidanaerobacter acetatoxydans strain Re1.</title>
        <authorList>
            <person name="Manzoor S."/>
            <person name="Bongcam-Rudloff E."/>
            <person name="Schnurer A."/>
            <person name="Muller B."/>
        </authorList>
    </citation>
    <scope>NUCLEOTIDE SEQUENCE [LARGE SCALE GENOMIC DNA]</scope>
    <source>
        <strain evidence="21">Re1</strain>
    </source>
</reference>
<evidence type="ECO:0000256" key="13">
    <source>
        <dbReference type="ARBA" id="ARBA00076158"/>
    </source>
</evidence>
<dbReference type="GO" id="GO:0005524">
    <property type="term" value="F:ATP binding"/>
    <property type="evidence" value="ECO:0007669"/>
    <property type="project" value="UniProtKB-UniRule"/>
</dbReference>
<dbReference type="EMBL" id="HF563609">
    <property type="protein sequence ID" value="CDI40621.1"/>
    <property type="molecule type" value="Genomic_DNA"/>
</dbReference>
<feature type="binding site" evidence="15">
    <location>
        <begin position="400"/>
        <end position="403"/>
    </location>
    <ligand>
        <name>meso-2,6-diaminopimelate</name>
        <dbReference type="ChEBI" id="CHEBI:57791"/>
    </ligand>
</feature>
<dbReference type="eggNOG" id="COG0769">
    <property type="taxonomic scope" value="Bacteria"/>
</dbReference>
<evidence type="ECO:0000256" key="9">
    <source>
        <dbReference type="ARBA" id="ARBA00056782"/>
    </source>
</evidence>
<gene>
    <name evidence="15 20" type="primary">murE</name>
    <name evidence="20" type="ordered locus">TEPIRE1_1236</name>
</gene>
<evidence type="ECO:0000259" key="18">
    <source>
        <dbReference type="Pfam" id="PF02875"/>
    </source>
</evidence>
<dbReference type="HOGENOM" id="CLU_022291_4_1_9"/>
<feature type="modified residue" description="N6-carboxylysine" evidence="15">
    <location>
        <position position="219"/>
    </location>
</feature>
<dbReference type="FunFam" id="3.90.190.20:FF:000006">
    <property type="entry name" value="UDP-N-acetylmuramoyl-L-alanyl-D-glutamate--2,6-diaminopimelate ligase"/>
    <property type="match status" value="1"/>
</dbReference>
<keyword evidence="15" id="KW-0963">Cytoplasm</keyword>
<evidence type="ECO:0000256" key="11">
    <source>
        <dbReference type="ARBA" id="ARBA00072883"/>
    </source>
</evidence>
<comment type="cofactor">
    <cofactor evidence="15">
        <name>Mg(2+)</name>
        <dbReference type="ChEBI" id="CHEBI:18420"/>
    </cofactor>
</comment>
<feature type="domain" description="Mur ligase C-terminal" evidence="18">
    <location>
        <begin position="327"/>
        <end position="452"/>
    </location>
</feature>
<dbReference type="InterPro" id="IPR013221">
    <property type="entry name" value="Mur_ligase_cen"/>
</dbReference>
<feature type="binding site" evidence="15">
    <location>
        <position position="179"/>
    </location>
    <ligand>
        <name>UDP-N-acetyl-alpha-D-muramoyl-L-alanyl-D-glutamate</name>
        <dbReference type="ChEBI" id="CHEBI:83900"/>
    </ligand>
</feature>
<comment type="caution">
    <text evidence="15">Lacks conserved residue(s) required for the propagation of feature annotation.</text>
</comment>
<dbReference type="STRING" id="1209989.TepRe1_1135"/>
<dbReference type="InterPro" id="IPR035911">
    <property type="entry name" value="MurE/MurF_N"/>
</dbReference>
<evidence type="ECO:0000256" key="3">
    <source>
        <dbReference type="ARBA" id="ARBA00022618"/>
    </source>
</evidence>
<feature type="binding site" evidence="15">
    <location>
        <begin position="110"/>
        <end position="116"/>
    </location>
    <ligand>
        <name>ATP</name>
        <dbReference type="ChEBI" id="CHEBI:30616"/>
    </ligand>
</feature>
<dbReference type="InterPro" id="IPR036615">
    <property type="entry name" value="Mur_ligase_C_dom_sf"/>
</dbReference>
<dbReference type="SUPFAM" id="SSF63418">
    <property type="entry name" value="MurE/MurF N-terminal domain"/>
    <property type="match status" value="1"/>
</dbReference>
<dbReference type="InterPro" id="IPR004101">
    <property type="entry name" value="Mur_ligase_C"/>
</dbReference>
<evidence type="ECO:0000256" key="2">
    <source>
        <dbReference type="ARBA" id="ARBA00005898"/>
    </source>
</evidence>
<keyword evidence="4 15" id="KW-0133">Cell shape</keyword>
<dbReference type="GO" id="GO:0051301">
    <property type="term" value="P:cell division"/>
    <property type="evidence" value="ECO:0007669"/>
    <property type="project" value="UniProtKB-KW"/>
</dbReference>
<dbReference type="GO" id="GO:0008360">
    <property type="term" value="P:regulation of cell shape"/>
    <property type="evidence" value="ECO:0007669"/>
    <property type="project" value="UniProtKB-KW"/>
</dbReference>
<dbReference type="NCBIfam" id="NF001124">
    <property type="entry name" value="PRK00139.1-2"/>
    <property type="match status" value="1"/>
</dbReference>
<proteinExistence type="inferred from homology"/>
<keyword evidence="3 15" id="KW-0132">Cell division</keyword>
<comment type="catalytic activity">
    <reaction evidence="8 15">
        <text>UDP-N-acetyl-alpha-D-muramoyl-L-alanyl-D-glutamate + meso-2,6-diaminopimelate + ATP = UDP-N-acetyl-alpha-D-muramoyl-L-alanyl-gamma-D-glutamyl-meso-2,6-diaminopimelate + ADP + phosphate + H(+)</text>
        <dbReference type="Rhea" id="RHEA:23676"/>
        <dbReference type="ChEBI" id="CHEBI:15378"/>
        <dbReference type="ChEBI" id="CHEBI:30616"/>
        <dbReference type="ChEBI" id="CHEBI:43474"/>
        <dbReference type="ChEBI" id="CHEBI:57791"/>
        <dbReference type="ChEBI" id="CHEBI:83900"/>
        <dbReference type="ChEBI" id="CHEBI:83905"/>
        <dbReference type="ChEBI" id="CHEBI:456216"/>
        <dbReference type="EC" id="6.3.2.13"/>
    </reaction>
</comment>
<keyword evidence="5 15" id="KW-0573">Peptidoglycan synthesis</keyword>
<evidence type="ECO:0000313" key="21">
    <source>
        <dbReference type="Proteomes" id="UP000010802"/>
    </source>
</evidence>
<keyword evidence="6 15" id="KW-0131">Cell cycle</keyword>
<dbReference type="NCBIfam" id="NF001126">
    <property type="entry name" value="PRK00139.1-4"/>
    <property type="match status" value="1"/>
</dbReference>
<keyword evidence="15" id="KW-0460">Magnesium</keyword>
<dbReference type="OrthoDB" id="9800958at2"/>
<dbReference type="Gene3D" id="3.40.1390.10">
    <property type="entry name" value="MurE/MurF, N-terminal domain"/>
    <property type="match status" value="1"/>
</dbReference>
<dbReference type="Pfam" id="PF08245">
    <property type="entry name" value="Mur_ligase_M"/>
    <property type="match status" value="1"/>
</dbReference>
<keyword evidence="21" id="KW-1185">Reference proteome</keyword>
<evidence type="ECO:0000256" key="1">
    <source>
        <dbReference type="ARBA" id="ARBA00004752"/>
    </source>
</evidence>
<dbReference type="PANTHER" id="PTHR23135:SF4">
    <property type="entry name" value="UDP-N-ACETYLMURAMOYL-L-ALANYL-D-GLUTAMATE--2,6-DIAMINOPIMELATE LIGASE MURE HOMOLOG, CHLOROPLASTIC"/>
    <property type="match status" value="1"/>
</dbReference>
<dbReference type="HAMAP" id="MF_00208">
    <property type="entry name" value="MurE"/>
    <property type="match status" value="1"/>
</dbReference>
<dbReference type="Pfam" id="PF02875">
    <property type="entry name" value="Mur_ligase_C"/>
    <property type="match status" value="1"/>
</dbReference>
<evidence type="ECO:0000256" key="10">
    <source>
        <dbReference type="ARBA" id="ARBA00066633"/>
    </source>
</evidence>
<evidence type="ECO:0000256" key="6">
    <source>
        <dbReference type="ARBA" id="ARBA00023306"/>
    </source>
</evidence>